<dbReference type="PANTHER" id="PTHR43048">
    <property type="entry name" value="METHYLMALONYL-COA EPIMERASE"/>
    <property type="match status" value="1"/>
</dbReference>
<keyword evidence="5" id="KW-1185">Reference proteome</keyword>
<feature type="domain" description="VOC" evidence="3">
    <location>
        <begin position="2"/>
        <end position="124"/>
    </location>
</feature>
<evidence type="ECO:0000313" key="4">
    <source>
        <dbReference type="EMBL" id="MFC5747807.1"/>
    </source>
</evidence>
<evidence type="ECO:0000256" key="2">
    <source>
        <dbReference type="SAM" id="MobiDB-lite"/>
    </source>
</evidence>
<keyword evidence="1" id="KW-0479">Metal-binding</keyword>
<proteinExistence type="predicted"/>
<dbReference type="InterPro" id="IPR004360">
    <property type="entry name" value="Glyas_Fos-R_dOase_dom"/>
</dbReference>
<evidence type="ECO:0000256" key="1">
    <source>
        <dbReference type="ARBA" id="ARBA00022723"/>
    </source>
</evidence>
<dbReference type="InterPro" id="IPR037523">
    <property type="entry name" value="VOC_core"/>
</dbReference>
<sequence length="128" mass="13839">MGTVSVRYIVDDVDAAAAFYRDRLGFEVKFQPGPGFAMLSRGDLRLLLSAVSGPGGASQPMPDGRRPEPGGWNRFQIEVADLARTAEELREARVTFRGAIVEGRGGRQLLIEDPAGNPVELFEPAPRG</sequence>
<dbReference type="RefSeq" id="WP_378283427.1">
    <property type="nucleotide sequence ID" value="NZ_JBHSON010000025.1"/>
</dbReference>
<evidence type="ECO:0000259" key="3">
    <source>
        <dbReference type="PROSITE" id="PS51819"/>
    </source>
</evidence>
<evidence type="ECO:0000313" key="5">
    <source>
        <dbReference type="Proteomes" id="UP001596074"/>
    </source>
</evidence>
<name>A0ABW0ZZG3_9ACTN</name>
<dbReference type="Pfam" id="PF00903">
    <property type="entry name" value="Glyoxalase"/>
    <property type="match status" value="1"/>
</dbReference>
<protein>
    <submittedName>
        <fullName evidence="4">VOC family protein</fullName>
    </submittedName>
</protein>
<dbReference type="CDD" id="cd06587">
    <property type="entry name" value="VOC"/>
    <property type="match status" value="1"/>
</dbReference>
<dbReference type="SUPFAM" id="SSF54593">
    <property type="entry name" value="Glyoxalase/Bleomycin resistance protein/Dihydroxybiphenyl dioxygenase"/>
    <property type="match status" value="1"/>
</dbReference>
<dbReference type="EMBL" id="JBHSON010000025">
    <property type="protein sequence ID" value="MFC5747807.1"/>
    <property type="molecule type" value="Genomic_DNA"/>
</dbReference>
<reference evidence="5" key="1">
    <citation type="journal article" date="2019" name="Int. J. Syst. Evol. Microbiol.">
        <title>The Global Catalogue of Microorganisms (GCM) 10K type strain sequencing project: providing services to taxonomists for standard genome sequencing and annotation.</title>
        <authorList>
            <consortium name="The Broad Institute Genomics Platform"/>
            <consortium name="The Broad Institute Genome Sequencing Center for Infectious Disease"/>
            <person name="Wu L."/>
            <person name="Ma J."/>
        </authorList>
    </citation>
    <scope>NUCLEOTIDE SEQUENCE [LARGE SCALE GENOMIC DNA]</scope>
    <source>
        <strain evidence="5">KCTC 42087</strain>
    </source>
</reference>
<organism evidence="4 5">
    <name type="scientific">Actinomadura rugatobispora</name>
    <dbReference type="NCBI Taxonomy" id="1994"/>
    <lineage>
        <taxon>Bacteria</taxon>
        <taxon>Bacillati</taxon>
        <taxon>Actinomycetota</taxon>
        <taxon>Actinomycetes</taxon>
        <taxon>Streptosporangiales</taxon>
        <taxon>Thermomonosporaceae</taxon>
        <taxon>Actinomadura</taxon>
    </lineage>
</organism>
<gene>
    <name evidence="4" type="ORF">ACFPZN_19445</name>
</gene>
<dbReference type="Gene3D" id="3.10.180.10">
    <property type="entry name" value="2,3-Dihydroxybiphenyl 1,2-Dioxygenase, domain 1"/>
    <property type="match status" value="1"/>
</dbReference>
<dbReference type="PROSITE" id="PS51819">
    <property type="entry name" value="VOC"/>
    <property type="match status" value="1"/>
</dbReference>
<dbReference type="InterPro" id="IPR051785">
    <property type="entry name" value="MMCE/EMCE_epimerase"/>
</dbReference>
<dbReference type="PANTHER" id="PTHR43048:SF3">
    <property type="entry name" value="METHYLMALONYL-COA EPIMERASE, MITOCHONDRIAL"/>
    <property type="match status" value="1"/>
</dbReference>
<dbReference type="Proteomes" id="UP001596074">
    <property type="component" value="Unassembled WGS sequence"/>
</dbReference>
<feature type="region of interest" description="Disordered" evidence="2">
    <location>
        <begin position="52"/>
        <end position="72"/>
    </location>
</feature>
<accession>A0ABW0ZZG3</accession>
<comment type="caution">
    <text evidence="4">The sequence shown here is derived from an EMBL/GenBank/DDBJ whole genome shotgun (WGS) entry which is preliminary data.</text>
</comment>
<dbReference type="InterPro" id="IPR029068">
    <property type="entry name" value="Glyas_Bleomycin-R_OHBP_Dase"/>
</dbReference>